<feature type="region of interest" description="Disordered" evidence="1">
    <location>
        <begin position="77"/>
        <end position="99"/>
    </location>
</feature>
<feature type="region of interest" description="Disordered" evidence="1">
    <location>
        <begin position="1"/>
        <end position="60"/>
    </location>
</feature>
<accession>A0AAE1CJD6</accession>
<dbReference type="Proteomes" id="UP001283361">
    <property type="component" value="Unassembled WGS sequence"/>
</dbReference>
<comment type="caution">
    <text evidence="2">The sequence shown here is derived from an EMBL/GenBank/DDBJ whole genome shotgun (WGS) entry which is preliminary data.</text>
</comment>
<reference evidence="2" key="1">
    <citation type="journal article" date="2023" name="G3 (Bethesda)">
        <title>A reference genome for the long-term kleptoplast-retaining sea slug Elysia crispata morphotype clarki.</title>
        <authorList>
            <person name="Eastman K.E."/>
            <person name="Pendleton A.L."/>
            <person name="Shaikh M.A."/>
            <person name="Suttiyut T."/>
            <person name="Ogas R."/>
            <person name="Tomko P."/>
            <person name="Gavelis G."/>
            <person name="Widhalm J.R."/>
            <person name="Wisecaver J.H."/>
        </authorList>
    </citation>
    <scope>NUCLEOTIDE SEQUENCE</scope>
    <source>
        <strain evidence="2">ECLA1</strain>
    </source>
</reference>
<dbReference type="AlphaFoldDB" id="A0AAE1CJD6"/>
<evidence type="ECO:0000313" key="3">
    <source>
        <dbReference type="Proteomes" id="UP001283361"/>
    </source>
</evidence>
<keyword evidence="3" id="KW-1185">Reference proteome</keyword>
<sequence>MVTHTVGGGDDGDDDGDGGGDDGDGGGDDGDGGGDDGDGGDDGGDGGGDDGDGGASAYVLRKSDQIEDKFGQLKCASRTRSAQASDLSVAIPPGGWTEN</sequence>
<name>A0AAE1CJD6_9GAST</name>
<gene>
    <name evidence="2" type="ORF">RRG08_033531</name>
</gene>
<dbReference type="EMBL" id="JAWDGP010007919">
    <property type="protein sequence ID" value="KAK3700253.1"/>
    <property type="molecule type" value="Genomic_DNA"/>
</dbReference>
<feature type="compositionally biased region" description="Acidic residues" evidence="1">
    <location>
        <begin position="10"/>
        <end position="52"/>
    </location>
</feature>
<evidence type="ECO:0000256" key="1">
    <source>
        <dbReference type="SAM" id="MobiDB-lite"/>
    </source>
</evidence>
<organism evidence="2 3">
    <name type="scientific">Elysia crispata</name>
    <name type="common">lettuce slug</name>
    <dbReference type="NCBI Taxonomy" id="231223"/>
    <lineage>
        <taxon>Eukaryota</taxon>
        <taxon>Metazoa</taxon>
        <taxon>Spiralia</taxon>
        <taxon>Lophotrochozoa</taxon>
        <taxon>Mollusca</taxon>
        <taxon>Gastropoda</taxon>
        <taxon>Heterobranchia</taxon>
        <taxon>Euthyneura</taxon>
        <taxon>Panpulmonata</taxon>
        <taxon>Sacoglossa</taxon>
        <taxon>Placobranchoidea</taxon>
        <taxon>Plakobranchidae</taxon>
        <taxon>Elysia</taxon>
    </lineage>
</organism>
<evidence type="ECO:0000313" key="2">
    <source>
        <dbReference type="EMBL" id="KAK3700253.1"/>
    </source>
</evidence>
<protein>
    <submittedName>
        <fullName evidence="2">Uncharacterized protein</fullName>
    </submittedName>
</protein>
<proteinExistence type="predicted"/>